<evidence type="ECO:0000313" key="4">
    <source>
        <dbReference type="EMBL" id="KEQ27644.1"/>
    </source>
</evidence>
<dbReference type="Gene3D" id="3.20.20.80">
    <property type="entry name" value="Glycosidases"/>
    <property type="match status" value="1"/>
</dbReference>
<evidence type="ECO:0000256" key="1">
    <source>
        <dbReference type="ARBA" id="ARBA00022801"/>
    </source>
</evidence>
<evidence type="ECO:0000256" key="2">
    <source>
        <dbReference type="ARBA" id="ARBA00023295"/>
    </source>
</evidence>
<dbReference type="GO" id="GO:0005975">
    <property type="term" value="P:carbohydrate metabolic process"/>
    <property type="evidence" value="ECO:0007669"/>
    <property type="project" value="InterPro"/>
</dbReference>
<protein>
    <submittedName>
        <fullName evidence="4">Glycoside hydrolase</fullName>
    </submittedName>
</protein>
<dbReference type="eggNOG" id="COG1874">
    <property type="taxonomic scope" value="Bacteria"/>
</dbReference>
<dbReference type="Pfam" id="PF02449">
    <property type="entry name" value="Glyco_hydro_42"/>
    <property type="match status" value="1"/>
</dbReference>
<dbReference type="GO" id="GO:0009341">
    <property type="term" value="C:beta-galactosidase complex"/>
    <property type="evidence" value="ECO:0007669"/>
    <property type="project" value="InterPro"/>
</dbReference>
<sequence length="1052" mass="118283">MDNVIVLYDPEFPFLGERMDEAGLERLSGVFRVVQAEQLAQTLAGMATGCLVNLHAPYFPKEAWGTILDFLQRGGGLVSMGGAPFCIPVYRENGAWHAEAEQTAYHRQLRIHEAMTVDPAPVAKLAASEEVPLLRGQEPLFEIQPTCSLILHVTRHDDQPHESGSAGPMDAHLYPLLNGISSKGREVAAPVVLLENTKGEFAGGRWLFVHQLATASFWEKGGAAALAEWAAYCALGVTELTLKTNYASYEPGERPKLKLQMQGLQRAGEAAPASRSWRFAIEVRRESRTAEAASVPGEPVWSGEIQATVSREQSFAELLLPVSVEPGLYEIVCRAVSDLGEVRVLRQGFWGMDEELLRTGSPLRCDRDYFWKDGRPMPIVGMTYMSSDVARKFLFLPNVSVWNRDMAQMRRAGINFIRTGIWTAHRQVMYVDGHLSEEALRAIDAFILTAKRHGLEVNFTFFAFAPEAWEGANPYLDPRSVEAQKRFLAGIVSRHRYTTNVHWDLINEPSLFDPKRVFAGPRPVRDREERAAYSAWLQRRHGSVRRLQERWGMTPAELPSFEAASPPAPEDINFDVHDMARGKRGASWLDYTLFTMEMHNEWVRSLSGTIRALHPEALITVGQDEALGGQRPSPLFYGSEVDYSSVHSWWLNDDLVWDGIFTKTAEKPNLVQETGIMYLETPDGRAKRSEIELKYLLERKYAYAFATGAAGAVQWIWNTNYYMNNINESNIGALRADGTEKPEADISYDFGRFMNEIRDLFTDRKSEEICVVFPYSNDFSNRRLACEATSRLTRVLAYELKCPIFAVGEYDLGPLSARCPKLIVVPSAHNFSDRAMETLVEHIRTRGGTLLFTGPLGLDEYWRPTGRLSEQFGSYREGNVCREERLMIDGNAHSVSFGRRKIAELCKGIPEEDAASGGTRLTDVFLGMGRLFWCPLPVELNDRIAPIRELYRHVIQAAGVQPEMVWWQGGELAGIYGRKLSFAKGALFVFVSEYAHPADVQIEDPANGAKYRFTIEAERSVLFAADVTGKLIAVYRDNEVRIEHGNEQPAWL</sequence>
<dbReference type="InterPro" id="IPR017853">
    <property type="entry name" value="GH"/>
</dbReference>
<evidence type="ECO:0000313" key="5">
    <source>
        <dbReference type="Proteomes" id="UP000028123"/>
    </source>
</evidence>
<name>A0A081PAC1_9BACL</name>
<dbReference type="RefSeq" id="WP_036675428.1">
    <property type="nucleotide sequence ID" value="NZ_JNVM01000002.1"/>
</dbReference>
<evidence type="ECO:0000259" key="3">
    <source>
        <dbReference type="Pfam" id="PF02449"/>
    </source>
</evidence>
<feature type="domain" description="Glycoside hydrolase family 42 N-terminal" evidence="3">
    <location>
        <begin position="530"/>
        <end position="621"/>
    </location>
</feature>
<dbReference type="GO" id="GO:0004565">
    <property type="term" value="F:beta-galactosidase activity"/>
    <property type="evidence" value="ECO:0007669"/>
    <property type="project" value="InterPro"/>
</dbReference>
<dbReference type="EMBL" id="JNVM01000002">
    <property type="protein sequence ID" value="KEQ27644.1"/>
    <property type="molecule type" value="Genomic_DNA"/>
</dbReference>
<dbReference type="InterPro" id="IPR013529">
    <property type="entry name" value="Glyco_hydro_42_N"/>
</dbReference>
<proteinExistence type="predicted"/>
<dbReference type="OrthoDB" id="2698423at2"/>
<dbReference type="Proteomes" id="UP000028123">
    <property type="component" value="Unassembled WGS sequence"/>
</dbReference>
<dbReference type="AlphaFoldDB" id="A0A081PAC1"/>
<keyword evidence="1 4" id="KW-0378">Hydrolase</keyword>
<gene>
    <name evidence="4" type="ORF">ET33_13205</name>
</gene>
<keyword evidence="2" id="KW-0326">Glycosidase</keyword>
<accession>A0A081PAC1</accession>
<dbReference type="SUPFAM" id="SSF51445">
    <property type="entry name" value="(Trans)glycosidases"/>
    <property type="match status" value="1"/>
</dbReference>
<organism evidence="4 5">
    <name type="scientific">Paenibacillus tyrfis</name>
    <dbReference type="NCBI Taxonomy" id="1501230"/>
    <lineage>
        <taxon>Bacteria</taxon>
        <taxon>Bacillati</taxon>
        <taxon>Bacillota</taxon>
        <taxon>Bacilli</taxon>
        <taxon>Bacillales</taxon>
        <taxon>Paenibacillaceae</taxon>
        <taxon>Paenibacillus</taxon>
    </lineage>
</organism>
<reference evidence="4 5" key="1">
    <citation type="submission" date="2014-06" db="EMBL/GenBank/DDBJ databases">
        <title>Draft genome sequence of Paenibacillus sp. MSt1.</title>
        <authorList>
            <person name="Aw Y.K."/>
            <person name="Ong K.S."/>
            <person name="Gan H.M."/>
            <person name="Lee S.M."/>
        </authorList>
    </citation>
    <scope>NUCLEOTIDE SEQUENCE [LARGE SCALE GENOMIC DNA]</scope>
    <source>
        <strain evidence="4 5">MSt1</strain>
    </source>
</reference>
<comment type="caution">
    <text evidence="4">The sequence shown here is derived from an EMBL/GenBank/DDBJ whole genome shotgun (WGS) entry which is preliminary data.</text>
</comment>
<keyword evidence="5" id="KW-1185">Reference proteome</keyword>